<dbReference type="AlphaFoldDB" id="A0A3L6S8U4"/>
<keyword evidence="2" id="KW-1185">Reference proteome</keyword>
<comment type="caution">
    <text evidence="1">The sequence shown here is derived from an EMBL/GenBank/DDBJ whole genome shotgun (WGS) entry which is preliminary data.</text>
</comment>
<dbReference type="EMBL" id="PQIB02000005">
    <property type="protein sequence ID" value="RLN17398.1"/>
    <property type="molecule type" value="Genomic_DNA"/>
</dbReference>
<name>A0A3L6S8U4_PANMI</name>
<evidence type="ECO:0000313" key="1">
    <source>
        <dbReference type="EMBL" id="RLN17398.1"/>
    </source>
</evidence>
<organism evidence="1 2">
    <name type="scientific">Panicum miliaceum</name>
    <name type="common">Proso millet</name>
    <name type="synonym">Broomcorn millet</name>
    <dbReference type="NCBI Taxonomy" id="4540"/>
    <lineage>
        <taxon>Eukaryota</taxon>
        <taxon>Viridiplantae</taxon>
        <taxon>Streptophyta</taxon>
        <taxon>Embryophyta</taxon>
        <taxon>Tracheophyta</taxon>
        <taxon>Spermatophyta</taxon>
        <taxon>Magnoliopsida</taxon>
        <taxon>Liliopsida</taxon>
        <taxon>Poales</taxon>
        <taxon>Poaceae</taxon>
        <taxon>PACMAD clade</taxon>
        <taxon>Panicoideae</taxon>
        <taxon>Panicodae</taxon>
        <taxon>Paniceae</taxon>
        <taxon>Panicinae</taxon>
        <taxon>Panicum</taxon>
        <taxon>Panicum sect. Panicum</taxon>
    </lineage>
</organism>
<evidence type="ECO:0000313" key="2">
    <source>
        <dbReference type="Proteomes" id="UP000275267"/>
    </source>
</evidence>
<gene>
    <name evidence="1" type="ORF">C2845_PM02G38650</name>
</gene>
<protein>
    <submittedName>
        <fullName evidence="1">Uncharacterized protein</fullName>
    </submittedName>
</protein>
<dbReference type="Proteomes" id="UP000275267">
    <property type="component" value="Unassembled WGS sequence"/>
</dbReference>
<sequence>MCRCLRGHASSLIPTIKISAEGRFYSTPKATASSAICSRWEVVSTVGIIGFNPSPVIQTIKMHARPRFPKRVPCSYLFFRARRGTL</sequence>
<accession>A0A3L6S8U4</accession>
<proteinExistence type="predicted"/>
<reference evidence="2" key="1">
    <citation type="journal article" date="2019" name="Nat. Commun.">
        <title>The genome of broomcorn millet.</title>
        <authorList>
            <person name="Zou C."/>
            <person name="Miki D."/>
            <person name="Li D."/>
            <person name="Tang Q."/>
            <person name="Xiao L."/>
            <person name="Rajput S."/>
            <person name="Deng P."/>
            <person name="Jia W."/>
            <person name="Huang R."/>
            <person name="Zhang M."/>
            <person name="Sun Y."/>
            <person name="Hu J."/>
            <person name="Fu X."/>
            <person name="Schnable P.S."/>
            <person name="Li F."/>
            <person name="Zhang H."/>
            <person name="Feng B."/>
            <person name="Zhu X."/>
            <person name="Liu R."/>
            <person name="Schnable J.C."/>
            <person name="Zhu J.-K."/>
            <person name="Zhang H."/>
        </authorList>
    </citation>
    <scope>NUCLEOTIDE SEQUENCE [LARGE SCALE GENOMIC DNA]</scope>
</reference>